<feature type="transmembrane region" description="Helical" evidence="3">
    <location>
        <begin position="234"/>
        <end position="253"/>
    </location>
</feature>
<feature type="transmembrane region" description="Helical" evidence="3">
    <location>
        <begin position="84"/>
        <end position="105"/>
    </location>
</feature>
<evidence type="ECO:0000313" key="5">
    <source>
        <dbReference type="Proteomes" id="UP000199206"/>
    </source>
</evidence>
<keyword evidence="1 2" id="KW-0808">Transferase</keyword>
<proteinExistence type="inferred from homology"/>
<evidence type="ECO:0000313" key="4">
    <source>
        <dbReference type="EMBL" id="SEM81775.1"/>
    </source>
</evidence>
<feature type="transmembrane region" description="Helical" evidence="3">
    <location>
        <begin position="259"/>
        <end position="277"/>
    </location>
</feature>
<dbReference type="InterPro" id="IPR048254">
    <property type="entry name" value="CDP_ALCOHOL_P_TRANSF_CS"/>
</dbReference>
<evidence type="ECO:0000256" key="1">
    <source>
        <dbReference type="ARBA" id="ARBA00022679"/>
    </source>
</evidence>
<dbReference type="InterPro" id="IPR000462">
    <property type="entry name" value="CDP-OH_P_trans"/>
</dbReference>
<dbReference type="GO" id="GO:0016780">
    <property type="term" value="F:phosphotransferase activity, for other substituted phosphate groups"/>
    <property type="evidence" value="ECO:0007669"/>
    <property type="project" value="InterPro"/>
</dbReference>
<sequence length="309" mass="33455">MRLLANARLGAHHDKVMTVPPPDGSRDRRIEDPTNLWVIHPTARALLPRALSARVSANAVSVIGLALGTAAAFCYSDWRSVPSVLLGLLLCTAWLIADGLDGMIARATGTASPLGRFLDGLCDHGVFILIYVMLAASIGTAGAWALAIIAGAAHAVQSMLYEGERARFHRRLKGVATGAVPPVLTRNPLLRGYDRLASLPERGAGQFERLLSNASDPIGLGQDYGRRAAPVMKVMALLTANVRVQAITVACLLGMPKLFWWFEIVPLTIITAICIARHRRVELSFVRPSRFPDRDPLATALSTREHRHS</sequence>
<dbReference type="GO" id="GO:0016020">
    <property type="term" value="C:membrane"/>
    <property type="evidence" value="ECO:0007669"/>
    <property type="project" value="InterPro"/>
</dbReference>
<dbReference type="AlphaFoldDB" id="A0A1H8BFY9"/>
<protein>
    <submittedName>
        <fullName evidence="4">CDP-alcohol phosphatidyltransferase</fullName>
    </submittedName>
</protein>
<keyword evidence="5" id="KW-1185">Reference proteome</keyword>
<dbReference type="GO" id="GO:0008654">
    <property type="term" value="P:phospholipid biosynthetic process"/>
    <property type="evidence" value="ECO:0007669"/>
    <property type="project" value="InterPro"/>
</dbReference>
<reference evidence="5" key="1">
    <citation type="submission" date="2016-10" db="EMBL/GenBank/DDBJ databases">
        <authorList>
            <person name="Varghese N."/>
            <person name="Submissions S."/>
        </authorList>
    </citation>
    <scope>NUCLEOTIDE SEQUENCE [LARGE SCALE GENOMIC DNA]</scope>
    <source>
        <strain evidence="5">S6-262</strain>
    </source>
</reference>
<organism evidence="4 5">
    <name type="scientific">Sphingomonas gellani</name>
    <dbReference type="NCBI Taxonomy" id="1166340"/>
    <lineage>
        <taxon>Bacteria</taxon>
        <taxon>Pseudomonadati</taxon>
        <taxon>Pseudomonadota</taxon>
        <taxon>Alphaproteobacteria</taxon>
        <taxon>Sphingomonadales</taxon>
        <taxon>Sphingomonadaceae</taxon>
        <taxon>Sphingomonas</taxon>
    </lineage>
</organism>
<name>A0A1H8BFY9_9SPHN</name>
<keyword evidence="3" id="KW-0472">Membrane</keyword>
<keyword evidence="3" id="KW-1133">Transmembrane helix</keyword>
<evidence type="ECO:0000256" key="3">
    <source>
        <dbReference type="SAM" id="Phobius"/>
    </source>
</evidence>
<accession>A0A1H8BFY9</accession>
<dbReference type="Proteomes" id="UP000199206">
    <property type="component" value="Unassembled WGS sequence"/>
</dbReference>
<feature type="transmembrane region" description="Helical" evidence="3">
    <location>
        <begin position="55"/>
        <end position="78"/>
    </location>
</feature>
<evidence type="ECO:0000256" key="2">
    <source>
        <dbReference type="RuleBase" id="RU003750"/>
    </source>
</evidence>
<comment type="similarity">
    <text evidence="2">Belongs to the CDP-alcohol phosphatidyltransferase class-I family.</text>
</comment>
<dbReference type="InterPro" id="IPR043130">
    <property type="entry name" value="CDP-OH_PTrfase_TM_dom"/>
</dbReference>
<feature type="transmembrane region" description="Helical" evidence="3">
    <location>
        <begin position="117"/>
        <end position="136"/>
    </location>
</feature>
<dbReference type="Pfam" id="PF01066">
    <property type="entry name" value="CDP-OH_P_transf"/>
    <property type="match status" value="1"/>
</dbReference>
<dbReference type="EMBL" id="FOCF01000002">
    <property type="protein sequence ID" value="SEM81775.1"/>
    <property type="molecule type" value="Genomic_DNA"/>
</dbReference>
<dbReference type="PROSITE" id="PS00379">
    <property type="entry name" value="CDP_ALCOHOL_P_TRANSF"/>
    <property type="match status" value="1"/>
</dbReference>
<dbReference type="STRING" id="1166340.SAMN05192583_1352"/>
<dbReference type="Gene3D" id="1.20.120.1760">
    <property type="match status" value="1"/>
</dbReference>
<keyword evidence="3" id="KW-0812">Transmembrane</keyword>
<gene>
    <name evidence="4" type="ORF">SAMN05192583_1352</name>
</gene>